<evidence type="ECO:0000256" key="3">
    <source>
        <dbReference type="ARBA" id="ARBA00022989"/>
    </source>
</evidence>
<dbReference type="RefSeq" id="WP_390211261.1">
    <property type="nucleotide sequence ID" value="NZ_JBHLXJ010000007.1"/>
</dbReference>
<feature type="transmembrane region" description="Helical" evidence="5">
    <location>
        <begin position="183"/>
        <end position="202"/>
    </location>
</feature>
<feature type="transmembrane region" description="Helical" evidence="5">
    <location>
        <begin position="310"/>
        <end position="327"/>
    </location>
</feature>
<dbReference type="Proteomes" id="UP001589844">
    <property type="component" value="Unassembled WGS sequence"/>
</dbReference>
<name>A0ABV6ID22_9BURK</name>
<dbReference type="PANTHER" id="PTHR43471">
    <property type="entry name" value="ABC TRANSPORTER PERMEASE"/>
    <property type="match status" value="1"/>
</dbReference>
<evidence type="ECO:0000256" key="1">
    <source>
        <dbReference type="ARBA" id="ARBA00004141"/>
    </source>
</evidence>
<feature type="domain" description="ABC-2 type transporter transmembrane" evidence="6">
    <location>
        <begin position="30"/>
        <end position="376"/>
    </location>
</feature>
<evidence type="ECO:0000256" key="5">
    <source>
        <dbReference type="SAM" id="Phobius"/>
    </source>
</evidence>
<keyword evidence="3 5" id="KW-1133">Transmembrane helix</keyword>
<dbReference type="InterPro" id="IPR013525">
    <property type="entry name" value="ABC2_TM"/>
</dbReference>
<evidence type="ECO:0000256" key="4">
    <source>
        <dbReference type="ARBA" id="ARBA00023136"/>
    </source>
</evidence>
<evidence type="ECO:0000256" key="2">
    <source>
        <dbReference type="ARBA" id="ARBA00022692"/>
    </source>
</evidence>
<gene>
    <name evidence="7" type="ORF">ACFFJH_07120</name>
</gene>
<evidence type="ECO:0000313" key="7">
    <source>
        <dbReference type="EMBL" id="MFC0349572.1"/>
    </source>
</evidence>
<dbReference type="PANTHER" id="PTHR43471:SF3">
    <property type="entry name" value="ABC TRANSPORTER PERMEASE PROTEIN NATB"/>
    <property type="match status" value="1"/>
</dbReference>
<protein>
    <submittedName>
        <fullName evidence="7">ABC transporter permease</fullName>
    </submittedName>
</protein>
<evidence type="ECO:0000313" key="8">
    <source>
        <dbReference type="Proteomes" id="UP001589844"/>
    </source>
</evidence>
<keyword evidence="4 5" id="KW-0472">Membrane</keyword>
<proteinExistence type="predicted"/>
<reference evidence="7 8" key="1">
    <citation type="submission" date="2024-09" db="EMBL/GenBank/DDBJ databases">
        <authorList>
            <person name="Sun Q."/>
            <person name="Mori K."/>
        </authorList>
    </citation>
    <scope>NUCLEOTIDE SEQUENCE [LARGE SCALE GENOMIC DNA]</scope>
    <source>
        <strain evidence="7 8">CCM 8677</strain>
    </source>
</reference>
<keyword evidence="2 5" id="KW-0812">Transmembrane</keyword>
<comment type="subcellular location">
    <subcellularLocation>
        <location evidence="1">Membrane</location>
        <topology evidence="1">Multi-pass membrane protein</topology>
    </subcellularLocation>
</comment>
<feature type="transmembrane region" description="Helical" evidence="5">
    <location>
        <begin position="233"/>
        <end position="253"/>
    </location>
</feature>
<keyword evidence="8" id="KW-1185">Reference proteome</keyword>
<comment type="caution">
    <text evidence="7">The sequence shown here is derived from an EMBL/GenBank/DDBJ whole genome shotgun (WGS) entry which is preliminary data.</text>
</comment>
<feature type="transmembrane region" description="Helical" evidence="5">
    <location>
        <begin position="273"/>
        <end position="298"/>
    </location>
</feature>
<feature type="transmembrane region" description="Helical" evidence="5">
    <location>
        <begin position="354"/>
        <end position="377"/>
    </location>
</feature>
<accession>A0ABV6ID22</accession>
<sequence length="387" mass="42693">MREILAIYWKEISDAMRDRRTLMMVLASSLLLVPVLLFVFSTVMSQVESQAVDRTVMAVNMKDAPGLENYILRQGYQIKQAPADYEEKSRNKELTKPVLLIPENFENSLAQVKRVELEIAYDTSNRQAEMGLGPLRRLLNGYVQERSGLDLMMRGISPDLLQTITVKERHISRPDERKVTITGMLPMVLIMAIVMGGMFAAIDSTAGERERGSLEPLMMNPVSGLQLAVGKTAAVASVSVLIVILTVSSFFPAQSVIANEALRAEFQFGVKDALAFLVVLLPLAAALSSLQVALSLTCKTFKEANVRNQLLSLTVSFLPLFFILNPGKEPAWLGWVPVMAQTQMMNQVLKGELVSLNSIAIALLVCTGIVIASLSFVSKKMRQVVME</sequence>
<dbReference type="Pfam" id="PF12698">
    <property type="entry name" value="ABC2_membrane_3"/>
    <property type="match status" value="1"/>
</dbReference>
<evidence type="ECO:0000259" key="6">
    <source>
        <dbReference type="Pfam" id="PF12698"/>
    </source>
</evidence>
<dbReference type="EMBL" id="JBHLXJ010000007">
    <property type="protein sequence ID" value="MFC0349572.1"/>
    <property type="molecule type" value="Genomic_DNA"/>
</dbReference>
<organism evidence="7 8">
    <name type="scientific">Undibacterium danionis</name>
    <dbReference type="NCBI Taxonomy" id="1812100"/>
    <lineage>
        <taxon>Bacteria</taxon>
        <taxon>Pseudomonadati</taxon>
        <taxon>Pseudomonadota</taxon>
        <taxon>Betaproteobacteria</taxon>
        <taxon>Burkholderiales</taxon>
        <taxon>Oxalobacteraceae</taxon>
        <taxon>Undibacterium</taxon>
    </lineage>
</organism>